<accession>A0ABX8DFH4</accession>
<name>A0ABX8DFH4_9GAMM</name>
<dbReference type="InterPro" id="IPR033932">
    <property type="entry name" value="YtcJ-like"/>
</dbReference>
<dbReference type="CDD" id="cd01300">
    <property type="entry name" value="YtcJ_like"/>
    <property type="match status" value="1"/>
</dbReference>
<dbReference type="SUPFAM" id="SSF51338">
    <property type="entry name" value="Composite domain of metallo-dependent hydrolases"/>
    <property type="match status" value="1"/>
</dbReference>
<dbReference type="EMBL" id="CP074572">
    <property type="protein sequence ID" value="QVK23386.1"/>
    <property type="molecule type" value="Genomic_DNA"/>
</dbReference>
<dbReference type="Gene3D" id="3.20.20.140">
    <property type="entry name" value="Metal-dependent hydrolases"/>
    <property type="match status" value="1"/>
</dbReference>
<protein>
    <submittedName>
        <fullName evidence="3">Amidohydrolase</fullName>
    </submittedName>
</protein>
<evidence type="ECO:0000313" key="4">
    <source>
        <dbReference type="Proteomes" id="UP000676428"/>
    </source>
</evidence>
<dbReference type="SUPFAM" id="SSF51556">
    <property type="entry name" value="Metallo-dependent hydrolases"/>
    <property type="match status" value="1"/>
</dbReference>
<reference evidence="3 4" key="1">
    <citation type="journal article" date="2012" name="Int. J. Syst. Evol. Microbiol.">
        <title>Shewanella dokdonensis sp. nov., isolated from seawater.</title>
        <authorList>
            <person name="Sung H.R."/>
            <person name="Yoon J.H."/>
            <person name="Ghim S.Y."/>
        </authorList>
    </citation>
    <scope>NUCLEOTIDE SEQUENCE [LARGE SCALE GENOMIC DNA]</scope>
    <source>
        <strain evidence="3 4">DSM 23626</strain>
    </source>
</reference>
<gene>
    <name evidence="3" type="ORF">KHX94_00845</name>
</gene>
<proteinExistence type="predicted"/>
<dbReference type="InterPro" id="IPR013108">
    <property type="entry name" value="Amidohydro_3"/>
</dbReference>
<organism evidence="3 4">
    <name type="scientific">Shewanella dokdonensis</name>
    <dbReference type="NCBI Taxonomy" id="712036"/>
    <lineage>
        <taxon>Bacteria</taxon>
        <taxon>Pseudomonadati</taxon>
        <taxon>Pseudomonadota</taxon>
        <taxon>Gammaproteobacteria</taxon>
        <taxon>Alteromonadales</taxon>
        <taxon>Shewanellaceae</taxon>
        <taxon>Shewanella</taxon>
    </lineage>
</organism>
<feature type="chain" id="PRO_5046287007" evidence="1">
    <location>
        <begin position="24"/>
        <end position="550"/>
    </location>
</feature>
<dbReference type="PANTHER" id="PTHR22642">
    <property type="entry name" value="IMIDAZOLONEPROPIONASE"/>
    <property type="match status" value="1"/>
</dbReference>
<dbReference type="RefSeq" id="WP_213682014.1">
    <property type="nucleotide sequence ID" value="NZ_CP074572.1"/>
</dbReference>
<keyword evidence="1" id="KW-0732">Signal</keyword>
<dbReference type="InterPro" id="IPR032466">
    <property type="entry name" value="Metal_Hydrolase"/>
</dbReference>
<dbReference type="Pfam" id="PF07969">
    <property type="entry name" value="Amidohydro_3"/>
    <property type="match status" value="1"/>
</dbReference>
<feature type="signal peptide" evidence="1">
    <location>
        <begin position="1"/>
        <end position="23"/>
    </location>
</feature>
<keyword evidence="4" id="KW-1185">Reference proteome</keyword>
<dbReference type="Proteomes" id="UP000676428">
    <property type="component" value="Chromosome"/>
</dbReference>
<evidence type="ECO:0000256" key="1">
    <source>
        <dbReference type="SAM" id="SignalP"/>
    </source>
</evidence>
<sequence>MNHKQWALLGTLGFALITSAAQAATTLITNVKGYTLDDKGSLLQFQQALIADGKIAALDPRSVPRDAIKVDGKQQVMLPGLIDAHGHLLMLGASLLQVDVRDSASAAAAAQRVAAYAATHPQQPWLTGSGWNQELWADRQFPTAKMLDQAMRERPVVLSRVDGHAVWLNSKALTATGIDRNTPNPAGGQIVRDAAGNATGVLVDNAMELVNQVMPKDGPKQFQLMLDAAAPHLLSLGITAMQDAGIGHDVYDFYLARAVAKQLPLRIYAMVAATDPDLPKLLANGPIYSADDSLVIRSVKVFADGALGSRGAAMLAPYHDAPHQQGLMVTEPEQFKPLFNQIIGAGFQLNIHAIGDRANHLALQQFADTFATIGGRELRNRVEHAQVIAPDDLAKFAQLGILPSMQPTHATSDMNMAEARLGKARMVGAYAWHTLLQSGVHMPLGSDFPVELANPFYGLHAAVTRQDRNNQPLNGWYPEQKMTRLQAFKGFTEDAAYGAHMEHKIGSLTPGKWADFILVDQDIFTVPESDIWKTQVLSTWIAGERVYQKN</sequence>
<evidence type="ECO:0000313" key="3">
    <source>
        <dbReference type="EMBL" id="QVK23386.1"/>
    </source>
</evidence>
<dbReference type="Gene3D" id="2.30.40.10">
    <property type="entry name" value="Urease, subunit C, domain 1"/>
    <property type="match status" value="1"/>
</dbReference>
<feature type="domain" description="Amidohydrolase 3" evidence="2">
    <location>
        <begin position="70"/>
        <end position="547"/>
    </location>
</feature>
<dbReference type="InterPro" id="IPR011059">
    <property type="entry name" value="Metal-dep_hydrolase_composite"/>
</dbReference>
<dbReference type="Gene3D" id="3.10.310.70">
    <property type="match status" value="1"/>
</dbReference>
<evidence type="ECO:0000259" key="2">
    <source>
        <dbReference type="Pfam" id="PF07969"/>
    </source>
</evidence>
<dbReference type="PANTHER" id="PTHR22642:SF2">
    <property type="entry name" value="PROTEIN LONG AFTER FAR-RED 3"/>
    <property type="match status" value="1"/>
</dbReference>